<evidence type="ECO:0000256" key="1">
    <source>
        <dbReference type="SAM" id="MobiDB-lite"/>
    </source>
</evidence>
<protein>
    <submittedName>
        <fullName evidence="2">Uncharacterized protein</fullName>
    </submittedName>
</protein>
<keyword evidence="3" id="KW-1185">Reference proteome</keyword>
<evidence type="ECO:0000313" key="3">
    <source>
        <dbReference type="Proteomes" id="UP001152795"/>
    </source>
</evidence>
<feature type="non-terminal residue" evidence="2">
    <location>
        <position position="1"/>
    </location>
</feature>
<dbReference type="EMBL" id="CACRXK020000368">
    <property type="protein sequence ID" value="CAB3981259.1"/>
    <property type="molecule type" value="Genomic_DNA"/>
</dbReference>
<feature type="region of interest" description="Disordered" evidence="1">
    <location>
        <begin position="1"/>
        <end position="30"/>
    </location>
</feature>
<sequence>PDSNSDQQKTLPASYPKTSQTTASRLKSVDSEEVTEEVSLLSTCGLQALK</sequence>
<evidence type="ECO:0000313" key="2">
    <source>
        <dbReference type="EMBL" id="CAB3981259.1"/>
    </source>
</evidence>
<dbReference type="AlphaFoldDB" id="A0A7D9HCD9"/>
<proteinExistence type="predicted"/>
<organism evidence="2 3">
    <name type="scientific">Paramuricea clavata</name>
    <name type="common">Red gorgonian</name>
    <name type="synonym">Violescent sea-whip</name>
    <dbReference type="NCBI Taxonomy" id="317549"/>
    <lineage>
        <taxon>Eukaryota</taxon>
        <taxon>Metazoa</taxon>
        <taxon>Cnidaria</taxon>
        <taxon>Anthozoa</taxon>
        <taxon>Octocorallia</taxon>
        <taxon>Malacalcyonacea</taxon>
        <taxon>Plexauridae</taxon>
        <taxon>Paramuricea</taxon>
    </lineage>
</organism>
<feature type="compositionally biased region" description="Polar residues" evidence="1">
    <location>
        <begin position="1"/>
        <end position="25"/>
    </location>
</feature>
<feature type="non-terminal residue" evidence="2">
    <location>
        <position position="50"/>
    </location>
</feature>
<name>A0A7D9HCD9_PARCT</name>
<comment type="caution">
    <text evidence="2">The sequence shown here is derived from an EMBL/GenBank/DDBJ whole genome shotgun (WGS) entry which is preliminary data.</text>
</comment>
<reference evidence="2" key="1">
    <citation type="submission" date="2020-04" db="EMBL/GenBank/DDBJ databases">
        <authorList>
            <person name="Alioto T."/>
            <person name="Alioto T."/>
            <person name="Gomez Garrido J."/>
        </authorList>
    </citation>
    <scope>NUCLEOTIDE SEQUENCE</scope>
    <source>
        <strain evidence="2">A484AB</strain>
    </source>
</reference>
<dbReference type="Proteomes" id="UP001152795">
    <property type="component" value="Unassembled WGS sequence"/>
</dbReference>
<dbReference type="OrthoDB" id="5988309at2759"/>
<gene>
    <name evidence="2" type="ORF">PACLA_8A010459</name>
</gene>
<accession>A0A7D9HCD9</accession>